<keyword evidence="3" id="KW-0223">Dioxygenase</keyword>
<protein>
    <recommendedName>
        <fullName evidence="1">Manganese lipoxygenase</fullName>
    </recommendedName>
</protein>
<keyword evidence="7" id="KW-1185">Reference proteome</keyword>
<dbReference type="SUPFAM" id="SSF48484">
    <property type="entry name" value="Lipoxigenase"/>
    <property type="match status" value="1"/>
</dbReference>
<sequence>MASFPDSLRLENLRVWDHGLVAQALSQSHTVPRELSTAQKDAAMGQIVPAIPPPKPLSVGTFSGTAKALTEVFRASESRFRSFFDVLGIETSLPQEDKGIEHQRTLYQWQPKTGTNADKYPPHLNLTPSGPPGADNLNSFQIFDAMRLLDTGFVLAKIVPNQIKDFVFGYPGQGSTMVDILNRNQSLRAAKKNIYTEPNIGDRADYYSDEVFAQQAFTGGNPATIEVASADWIAKFKEAAAQHPDVAKLIESADKGFLFVQDCSYFRAAVGADPKANMVVKGEDGEDRYATATVTLFHLQPDARLHPLAIVIDYRGSMKDSVVIYNKRLQAAPESPKTKDALAKDPQETDWPWRFAKTCHMSADWIRHEATVHLVNTHLVEEVVIVAAHRSLPQDHIVYRCLQPHWLKTLALNAGARSALVPSAINRVIGIEPDQTYAFIRDAYRRFNWTENYVPRDLERRGFKDVMQNDRFHNYAYGKTISLMWMALHKFVSAFLHNGGQGPCSTDAKVASDKHLQDWCDEMRGDEGGQMKSFPTKFTTVAELVDCVTMCIHLASPQHTAVNYLQEYYQSFVVNKPPAICHALPETIEELLAYEEKDLMNALPINRPQEWLLASHITHLLNSPVAAGQDLPNYAVSLYHLTGPTKDGGSNELALQQAARGLVEDLESFVGPQTGAGIFDDIAKAVDDKVMPPYRVLYPDATAVSILI</sequence>
<dbReference type="PANTHER" id="PTHR11771">
    <property type="entry name" value="LIPOXYGENASE"/>
    <property type="match status" value="1"/>
</dbReference>
<dbReference type="STRING" id="50376.A0A517L0U9"/>
<name>A0A517L0U9_9PEZI</name>
<evidence type="ECO:0000313" key="6">
    <source>
        <dbReference type="EMBL" id="QDS69257.1"/>
    </source>
</evidence>
<dbReference type="InterPro" id="IPR000907">
    <property type="entry name" value="LipOase"/>
</dbReference>
<dbReference type="Gene3D" id="1.20.245.10">
    <property type="entry name" value="Lipoxygenase-1, Domain 5"/>
    <property type="match status" value="1"/>
</dbReference>
<dbReference type="GO" id="GO:0043651">
    <property type="term" value="P:linoleic acid metabolic process"/>
    <property type="evidence" value="ECO:0007669"/>
    <property type="project" value="UniProtKB-ARBA"/>
</dbReference>
<dbReference type="GO" id="GO:0046872">
    <property type="term" value="F:metal ion binding"/>
    <property type="evidence" value="ECO:0007669"/>
    <property type="project" value="UniProtKB-KW"/>
</dbReference>
<organism evidence="6 7">
    <name type="scientific">Venturia effusa</name>
    <dbReference type="NCBI Taxonomy" id="50376"/>
    <lineage>
        <taxon>Eukaryota</taxon>
        <taxon>Fungi</taxon>
        <taxon>Dikarya</taxon>
        <taxon>Ascomycota</taxon>
        <taxon>Pezizomycotina</taxon>
        <taxon>Dothideomycetes</taxon>
        <taxon>Pleosporomycetidae</taxon>
        <taxon>Venturiales</taxon>
        <taxon>Venturiaceae</taxon>
        <taxon>Venturia</taxon>
    </lineage>
</organism>
<keyword evidence="4" id="KW-0560">Oxidoreductase</keyword>
<feature type="domain" description="Lipoxygenase" evidence="5">
    <location>
        <begin position="209"/>
        <end position="708"/>
    </location>
</feature>
<dbReference type="Gene3D" id="3.10.450.60">
    <property type="match status" value="1"/>
</dbReference>
<dbReference type="Pfam" id="PF00305">
    <property type="entry name" value="Lipoxygenase"/>
    <property type="match status" value="1"/>
</dbReference>
<proteinExistence type="predicted"/>
<evidence type="ECO:0000256" key="1">
    <source>
        <dbReference type="ARBA" id="ARBA00021175"/>
    </source>
</evidence>
<dbReference type="PROSITE" id="PS51393">
    <property type="entry name" value="LIPOXYGENASE_3"/>
    <property type="match status" value="1"/>
</dbReference>
<evidence type="ECO:0000259" key="5">
    <source>
        <dbReference type="PROSITE" id="PS51393"/>
    </source>
</evidence>
<dbReference type="OrthoDB" id="407298at2759"/>
<evidence type="ECO:0000256" key="3">
    <source>
        <dbReference type="ARBA" id="ARBA00022964"/>
    </source>
</evidence>
<dbReference type="GO" id="GO:0050584">
    <property type="term" value="F:linoleate 11-lipoxygenase activity"/>
    <property type="evidence" value="ECO:0007669"/>
    <property type="project" value="UniProtKB-ARBA"/>
</dbReference>
<evidence type="ECO:0000256" key="2">
    <source>
        <dbReference type="ARBA" id="ARBA00022723"/>
    </source>
</evidence>
<gene>
    <name evidence="6" type="ORF">FKW77_002075</name>
</gene>
<evidence type="ECO:0000256" key="4">
    <source>
        <dbReference type="ARBA" id="ARBA00023002"/>
    </source>
</evidence>
<evidence type="ECO:0000313" key="7">
    <source>
        <dbReference type="Proteomes" id="UP000316270"/>
    </source>
</evidence>
<dbReference type="AlphaFoldDB" id="A0A517L0U9"/>
<dbReference type="EMBL" id="CP042187">
    <property type="protein sequence ID" value="QDS69257.1"/>
    <property type="molecule type" value="Genomic_DNA"/>
</dbReference>
<accession>A0A517L0U9</accession>
<dbReference type="GO" id="GO:0034440">
    <property type="term" value="P:lipid oxidation"/>
    <property type="evidence" value="ECO:0007669"/>
    <property type="project" value="InterPro"/>
</dbReference>
<dbReference type="InterPro" id="IPR036226">
    <property type="entry name" value="LipOase_C_sf"/>
</dbReference>
<dbReference type="Proteomes" id="UP000316270">
    <property type="component" value="Chromosome 3"/>
</dbReference>
<reference evidence="6 7" key="1">
    <citation type="submission" date="2019-07" db="EMBL/GenBank/DDBJ databases">
        <title>Finished genome of Venturia effusa.</title>
        <authorList>
            <person name="Young C.A."/>
            <person name="Cox M.P."/>
            <person name="Ganley A.R.D."/>
            <person name="David W.J."/>
        </authorList>
    </citation>
    <scope>NUCLEOTIDE SEQUENCE [LARGE SCALE GENOMIC DNA]</scope>
    <source>
        <strain evidence="7">albino</strain>
    </source>
</reference>
<keyword evidence="2" id="KW-0479">Metal-binding</keyword>
<dbReference type="InterPro" id="IPR013819">
    <property type="entry name" value="LipOase_C"/>
</dbReference>